<reference evidence="1 2" key="1">
    <citation type="submission" date="2016-11" db="EMBL/GenBank/DDBJ databases">
        <title>The macronuclear genome of Stentor coeruleus: a giant cell with tiny introns.</title>
        <authorList>
            <person name="Slabodnick M."/>
            <person name="Ruby J.G."/>
            <person name="Reiff S.B."/>
            <person name="Swart E.C."/>
            <person name="Gosai S."/>
            <person name="Prabakaran S."/>
            <person name="Witkowska E."/>
            <person name="Larue G.E."/>
            <person name="Fisher S."/>
            <person name="Freeman R.M."/>
            <person name="Gunawardena J."/>
            <person name="Chu W."/>
            <person name="Stover N.A."/>
            <person name="Gregory B.D."/>
            <person name="Nowacki M."/>
            <person name="Derisi J."/>
            <person name="Roy S.W."/>
            <person name="Marshall W.F."/>
            <person name="Sood P."/>
        </authorList>
    </citation>
    <scope>NUCLEOTIDE SEQUENCE [LARGE SCALE GENOMIC DNA]</scope>
    <source>
        <strain evidence="1">WM001</strain>
    </source>
</reference>
<dbReference type="EMBL" id="MPUH01000011">
    <property type="protein sequence ID" value="OMJ95528.1"/>
    <property type="molecule type" value="Genomic_DNA"/>
</dbReference>
<sequence>MKSNTYADNPIETKDFQWLMKILSEMRNVSLQIPETLLFTQGTPSCFVYTISNNRLRTTTNIKLNEIVSLFMKKVRQRKSPQKYSIEPVQRSIIENNYIRYCNKDIAVIRTQSNSLKIIENEALVNLLLDKSLSPTWSDIKSIQSLIKTSSSPGRVFFKNYTFSDIPDTTPESKAILSISNFLEASNLTLIQGQFEFFIDDDGISWLSNVNKLQVKQIKQKLDSSELVPLRMSPDVKKHFFHCLDYHASRPKSKRIITLQKLMTDYYTEMKDKLRIDETLNTKFHFEVPQMTLPFLPEDRIRVMSTSDMFVTDPRNTARTVRRLSLFQSNEFKTMRSSRPKGRQIFE</sequence>
<evidence type="ECO:0000313" key="1">
    <source>
        <dbReference type="EMBL" id="OMJ95528.1"/>
    </source>
</evidence>
<gene>
    <name evidence="1" type="ORF">SteCoe_1130</name>
</gene>
<keyword evidence="2" id="KW-1185">Reference proteome</keyword>
<accession>A0A1R2D2R0</accession>
<evidence type="ECO:0000313" key="2">
    <source>
        <dbReference type="Proteomes" id="UP000187209"/>
    </source>
</evidence>
<proteinExistence type="predicted"/>
<protein>
    <submittedName>
        <fullName evidence="1">Uncharacterized protein</fullName>
    </submittedName>
</protein>
<name>A0A1R2D2R0_9CILI</name>
<organism evidence="1 2">
    <name type="scientific">Stentor coeruleus</name>
    <dbReference type="NCBI Taxonomy" id="5963"/>
    <lineage>
        <taxon>Eukaryota</taxon>
        <taxon>Sar</taxon>
        <taxon>Alveolata</taxon>
        <taxon>Ciliophora</taxon>
        <taxon>Postciliodesmatophora</taxon>
        <taxon>Heterotrichea</taxon>
        <taxon>Heterotrichida</taxon>
        <taxon>Stentoridae</taxon>
        <taxon>Stentor</taxon>
    </lineage>
</organism>
<dbReference type="AlphaFoldDB" id="A0A1R2D2R0"/>
<dbReference type="Proteomes" id="UP000187209">
    <property type="component" value="Unassembled WGS sequence"/>
</dbReference>
<comment type="caution">
    <text evidence="1">The sequence shown here is derived from an EMBL/GenBank/DDBJ whole genome shotgun (WGS) entry which is preliminary data.</text>
</comment>